<feature type="active site" description="Proton donor; for delta-elimination activity" evidence="15">
    <location>
        <position position="291"/>
    </location>
</feature>
<dbReference type="HAMAP" id="MF_00103">
    <property type="entry name" value="Fapy_DNA_glycosyl"/>
    <property type="match status" value="1"/>
</dbReference>
<dbReference type="AlphaFoldDB" id="A0A4R6R840"/>
<keyword evidence="10 15" id="KW-0234">DNA repair</keyword>
<evidence type="ECO:0000313" key="18">
    <source>
        <dbReference type="EMBL" id="TDP82024.1"/>
    </source>
</evidence>
<dbReference type="SMART" id="SM01232">
    <property type="entry name" value="H2TH"/>
    <property type="match status" value="1"/>
</dbReference>
<comment type="catalytic activity">
    <reaction evidence="14 15">
        <text>2'-deoxyribonucleotide-(2'-deoxyribose 5'-phosphate)-2'-deoxyribonucleotide-DNA = a 3'-end 2'-deoxyribonucleotide-(2,3-dehydro-2,3-deoxyribose 5'-phosphate)-DNA + a 5'-end 5'-phospho-2'-deoxyribonucleoside-DNA + H(+)</text>
        <dbReference type="Rhea" id="RHEA:66592"/>
        <dbReference type="Rhea" id="RHEA-COMP:13180"/>
        <dbReference type="Rhea" id="RHEA-COMP:16897"/>
        <dbReference type="Rhea" id="RHEA-COMP:17067"/>
        <dbReference type="ChEBI" id="CHEBI:15378"/>
        <dbReference type="ChEBI" id="CHEBI:136412"/>
        <dbReference type="ChEBI" id="CHEBI:157695"/>
        <dbReference type="ChEBI" id="CHEBI:167181"/>
        <dbReference type="EC" id="4.2.99.18"/>
    </reaction>
</comment>
<dbReference type="NCBIfam" id="TIGR00577">
    <property type="entry name" value="fpg"/>
    <property type="match status" value="1"/>
</dbReference>
<keyword evidence="9 15" id="KW-0238">DNA-binding</keyword>
<feature type="binding site" evidence="15">
    <location>
        <position position="112"/>
    </location>
    <ligand>
        <name>DNA</name>
        <dbReference type="ChEBI" id="CHEBI:16991"/>
    </ligand>
</feature>
<evidence type="ECO:0000256" key="5">
    <source>
        <dbReference type="ARBA" id="ARBA00022763"/>
    </source>
</evidence>
<comment type="function">
    <text evidence="15">Involved in base excision repair of DNA damaged by oxidation or by mutagenic agents. Acts as DNA glycosylase that recognizes and removes damaged bases. Has a preference for oxidized purines, such as 7,8-dihydro-8-oxoguanine (8-oxoG). Has AP (apurinic/apyrimidinic) lyase activity and introduces nicks in the DNA strand. Cleaves the DNA backbone by beta-delta elimination to generate a single-strand break at the site of the removed base with both 3'- and 5'-phosphates.</text>
</comment>
<comment type="subunit">
    <text evidence="3 15">Monomer.</text>
</comment>
<evidence type="ECO:0000256" key="13">
    <source>
        <dbReference type="ARBA" id="ARBA00023295"/>
    </source>
</evidence>
<organism evidence="18 19">
    <name type="scientific">Oharaeibacter diazotrophicus</name>
    <dbReference type="NCBI Taxonomy" id="1920512"/>
    <lineage>
        <taxon>Bacteria</taxon>
        <taxon>Pseudomonadati</taxon>
        <taxon>Pseudomonadota</taxon>
        <taxon>Alphaproteobacteria</taxon>
        <taxon>Hyphomicrobiales</taxon>
        <taxon>Pleomorphomonadaceae</taxon>
        <taxon>Oharaeibacter</taxon>
    </lineage>
</organism>
<dbReference type="FunFam" id="1.10.8.50:FF:000003">
    <property type="entry name" value="Formamidopyrimidine-DNA glycosylase"/>
    <property type="match status" value="1"/>
</dbReference>
<dbReference type="SUPFAM" id="SSF46946">
    <property type="entry name" value="S13-like H2TH domain"/>
    <property type="match status" value="1"/>
</dbReference>
<dbReference type="OrthoDB" id="9800855at2"/>
<dbReference type="Gene3D" id="3.20.190.10">
    <property type="entry name" value="MutM-like, N-terminal"/>
    <property type="match status" value="1"/>
</dbReference>
<evidence type="ECO:0000256" key="7">
    <source>
        <dbReference type="ARBA" id="ARBA00022801"/>
    </source>
</evidence>
<dbReference type="InterPro" id="IPR020629">
    <property type="entry name" value="FPG_Glyclase"/>
</dbReference>
<keyword evidence="12 15" id="KW-0511">Multifunctional enzyme</keyword>
<dbReference type="InterPro" id="IPR000214">
    <property type="entry name" value="Znf_DNA_glyclase/AP_lyase"/>
</dbReference>
<evidence type="ECO:0000256" key="3">
    <source>
        <dbReference type="ARBA" id="ARBA00011245"/>
    </source>
</evidence>
<evidence type="ECO:0000259" key="17">
    <source>
        <dbReference type="PROSITE" id="PS51068"/>
    </source>
</evidence>
<feature type="domain" description="FPG-type" evidence="16">
    <location>
        <begin position="265"/>
        <end position="301"/>
    </location>
</feature>
<dbReference type="RefSeq" id="WP_126540604.1">
    <property type="nucleotide sequence ID" value="NZ_BSPM01000002.1"/>
</dbReference>
<dbReference type="GO" id="GO:0140078">
    <property type="term" value="F:class I DNA-(apurinic or apyrimidinic site) endonuclease activity"/>
    <property type="evidence" value="ECO:0007669"/>
    <property type="project" value="UniProtKB-EC"/>
</dbReference>
<evidence type="ECO:0000256" key="2">
    <source>
        <dbReference type="ARBA" id="ARBA00009409"/>
    </source>
</evidence>
<evidence type="ECO:0000256" key="10">
    <source>
        <dbReference type="ARBA" id="ARBA00023204"/>
    </source>
</evidence>
<evidence type="ECO:0000256" key="6">
    <source>
        <dbReference type="ARBA" id="ARBA00022771"/>
    </source>
</evidence>
<feature type="binding site" evidence="15">
    <location>
        <position position="174"/>
    </location>
    <ligand>
        <name>DNA</name>
        <dbReference type="ChEBI" id="CHEBI:16991"/>
    </ligand>
</feature>
<dbReference type="InterPro" id="IPR012319">
    <property type="entry name" value="FPG_cat"/>
</dbReference>
<gene>
    <name evidence="15" type="primary">mutM</name>
    <name evidence="15" type="synonym">fpg</name>
    <name evidence="18" type="ORF">EDD54_4285</name>
</gene>
<dbReference type="InterPro" id="IPR010663">
    <property type="entry name" value="Znf_FPG/IleRS"/>
</dbReference>
<dbReference type="PANTHER" id="PTHR22993">
    <property type="entry name" value="FORMAMIDOPYRIMIDINE-DNA GLYCOSYLASE"/>
    <property type="match status" value="1"/>
</dbReference>
<keyword evidence="11 15" id="KW-0456">Lyase</keyword>
<dbReference type="EC" id="4.2.99.18" evidence="15"/>
<dbReference type="Pfam" id="PF06827">
    <property type="entry name" value="zf-FPG_IleRS"/>
    <property type="match status" value="1"/>
</dbReference>
<dbReference type="Gene3D" id="1.10.8.50">
    <property type="match status" value="1"/>
</dbReference>
<dbReference type="NCBIfam" id="NF002211">
    <property type="entry name" value="PRK01103.1"/>
    <property type="match status" value="1"/>
</dbReference>
<dbReference type="PROSITE" id="PS51066">
    <property type="entry name" value="ZF_FPG_2"/>
    <property type="match status" value="1"/>
</dbReference>
<protein>
    <recommendedName>
        <fullName evidence="15">Formamidopyrimidine-DNA glycosylase</fullName>
        <shortName evidence="15">Fapy-DNA glycosylase</shortName>
        <ecNumber evidence="15">3.2.2.23</ecNumber>
    </recommendedName>
    <alternativeName>
        <fullName evidence="15">DNA-(apurinic or apyrimidinic site) lyase MutM</fullName>
        <shortName evidence="15">AP lyase MutM</shortName>
        <ecNumber evidence="15">4.2.99.18</ecNumber>
    </alternativeName>
</protein>
<dbReference type="EC" id="3.2.2.23" evidence="15"/>
<dbReference type="PANTHER" id="PTHR22993:SF9">
    <property type="entry name" value="FORMAMIDOPYRIMIDINE-DNA GLYCOSYLASE"/>
    <property type="match status" value="1"/>
</dbReference>
<keyword evidence="4 15" id="KW-0479">Metal-binding</keyword>
<evidence type="ECO:0000256" key="4">
    <source>
        <dbReference type="ARBA" id="ARBA00022723"/>
    </source>
</evidence>
<keyword evidence="6 15" id="KW-0863">Zinc-finger</keyword>
<dbReference type="GO" id="GO:0034039">
    <property type="term" value="F:8-oxo-7,8-dihydroguanine DNA N-glycosylase activity"/>
    <property type="evidence" value="ECO:0007669"/>
    <property type="project" value="TreeGrafter"/>
</dbReference>
<accession>A0A4R6R840</accession>
<evidence type="ECO:0000256" key="9">
    <source>
        <dbReference type="ARBA" id="ARBA00023125"/>
    </source>
</evidence>
<keyword evidence="8 15" id="KW-0862">Zinc</keyword>
<evidence type="ECO:0000256" key="12">
    <source>
        <dbReference type="ARBA" id="ARBA00023268"/>
    </source>
</evidence>
<dbReference type="Pfam" id="PF06831">
    <property type="entry name" value="H2TH"/>
    <property type="match status" value="1"/>
</dbReference>
<dbReference type="GO" id="GO:0003684">
    <property type="term" value="F:damaged DNA binding"/>
    <property type="evidence" value="ECO:0007669"/>
    <property type="project" value="InterPro"/>
</dbReference>
<dbReference type="GO" id="GO:0008270">
    <property type="term" value="F:zinc ion binding"/>
    <property type="evidence" value="ECO:0007669"/>
    <property type="project" value="UniProtKB-UniRule"/>
</dbReference>
<comment type="similarity">
    <text evidence="2 15">Belongs to the FPG family.</text>
</comment>
<dbReference type="InterPro" id="IPR015886">
    <property type="entry name" value="H2TH_FPG"/>
</dbReference>
<dbReference type="CDD" id="cd08966">
    <property type="entry name" value="EcFpg-like_N"/>
    <property type="match status" value="1"/>
</dbReference>
<comment type="caution">
    <text evidence="18">The sequence shown here is derived from an EMBL/GenBank/DDBJ whole genome shotgun (WGS) entry which is preliminary data.</text>
</comment>
<keyword evidence="7 15" id="KW-0378">Hydrolase</keyword>
<dbReference type="GO" id="GO:0006284">
    <property type="term" value="P:base-excision repair"/>
    <property type="evidence" value="ECO:0007669"/>
    <property type="project" value="InterPro"/>
</dbReference>
<sequence length="317" mass="33828">MPELPEVETVRRGLAPAMEGAVVEHVRLARPDLRFPFPDRFAERIEGRRLVALGRRAKYLCADLDDGAVLVMHLGMSGSFRVEAASPGGDPASPRADLSAPFHHPRGKSAAHDHVAIELSSGARVVYNDPRRFGFMDLAARADLDVHPRFRDLGVEPTGNALSPEHLAAAFAGRATSLKAALLDQSVIAGLGNIYVCEALWRSGLSPLRAAGSIVGADGGPTAETRRLVEAIVAVIAEAIEAGGSSLRDHVRTDGSLGYFQHRFAVYDRAGEPCARPGCGGTVERIVQTGRSTFHCPVCQPARGGAAARREIRPGRR</sequence>
<evidence type="ECO:0000256" key="14">
    <source>
        <dbReference type="ARBA" id="ARBA00044632"/>
    </source>
</evidence>
<dbReference type="Proteomes" id="UP000294547">
    <property type="component" value="Unassembled WGS sequence"/>
</dbReference>
<evidence type="ECO:0000256" key="8">
    <source>
        <dbReference type="ARBA" id="ARBA00022833"/>
    </source>
</evidence>
<evidence type="ECO:0000256" key="15">
    <source>
        <dbReference type="HAMAP-Rule" id="MF_00103"/>
    </source>
</evidence>
<name>A0A4R6R840_9HYPH</name>
<keyword evidence="13 15" id="KW-0326">Glycosidase</keyword>
<feature type="active site" description="Proton donor; for beta-elimination activity" evidence="15">
    <location>
        <position position="58"/>
    </location>
</feature>
<dbReference type="SUPFAM" id="SSF81624">
    <property type="entry name" value="N-terminal domain of MutM-like DNA repair proteins"/>
    <property type="match status" value="1"/>
</dbReference>
<dbReference type="InterPro" id="IPR010979">
    <property type="entry name" value="Ribosomal_uS13-like_H2TH"/>
</dbReference>
<dbReference type="EMBL" id="SNXY01000011">
    <property type="protein sequence ID" value="TDP82024.1"/>
    <property type="molecule type" value="Genomic_DNA"/>
</dbReference>
<dbReference type="InterPro" id="IPR035937">
    <property type="entry name" value="FPG_N"/>
</dbReference>
<comment type="cofactor">
    <cofactor evidence="15">
        <name>Zn(2+)</name>
        <dbReference type="ChEBI" id="CHEBI:29105"/>
    </cofactor>
    <text evidence="15">Binds 1 zinc ion per subunit.</text>
</comment>
<feature type="active site" description="Proton donor" evidence="15">
    <location>
        <position position="3"/>
    </location>
</feature>
<comment type="catalytic activity">
    <reaction evidence="1 15">
        <text>Hydrolysis of DNA containing ring-opened 7-methylguanine residues, releasing 2,6-diamino-4-hydroxy-5-(N-methyl)formamidopyrimidine.</text>
        <dbReference type="EC" id="3.2.2.23"/>
    </reaction>
</comment>
<evidence type="ECO:0000256" key="11">
    <source>
        <dbReference type="ARBA" id="ARBA00023239"/>
    </source>
</evidence>
<feature type="domain" description="Formamidopyrimidine-DNA glycosylase catalytic" evidence="17">
    <location>
        <begin position="2"/>
        <end position="134"/>
    </location>
</feature>
<evidence type="ECO:0000256" key="1">
    <source>
        <dbReference type="ARBA" id="ARBA00001668"/>
    </source>
</evidence>
<dbReference type="SMART" id="SM00898">
    <property type="entry name" value="Fapy_DNA_glyco"/>
    <property type="match status" value="1"/>
</dbReference>
<reference evidence="18 19" key="1">
    <citation type="submission" date="2019-03" db="EMBL/GenBank/DDBJ databases">
        <title>Genomic Encyclopedia of Type Strains, Phase IV (KMG-IV): sequencing the most valuable type-strain genomes for metagenomic binning, comparative biology and taxonomic classification.</title>
        <authorList>
            <person name="Goeker M."/>
        </authorList>
    </citation>
    <scope>NUCLEOTIDE SEQUENCE [LARGE SCALE GENOMIC DNA]</scope>
    <source>
        <strain evidence="18 19">DSM 102969</strain>
    </source>
</reference>
<evidence type="ECO:0000313" key="19">
    <source>
        <dbReference type="Proteomes" id="UP000294547"/>
    </source>
</evidence>
<dbReference type="Pfam" id="PF01149">
    <property type="entry name" value="Fapy_DNA_glyco"/>
    <property type="match status" value="1"/>
</dbReference>
<dbReference type="SUPFAM" id="SSF57716">
    <property type="entry name" value="Glucocorticoid receptor-like (DNA-binding domain)"/>
    <property type="match status" value="1"/>
</dbReference>
<keyword evidence="19" id="KW-1185">Reference proteome</keyword>
<proteinExistence type="inferred from homology"/>
<dbReference type="PROSITE" id="PS51068">
    <property type="entry name" value="FPG_CAT"/>
    <property type="match status" value="1"/>
</dbReference>
<evidence type="ECO:0000259" key="16">
    <source>
        <dbReference type="PROSITE" id="PS51066"/>
    </source>
</evidence>
<feature type="binding site" evidence="15">
    <location>
        <position position="131"/>
    </location>
    <ligand>
        <name>DNA</name>
        <dbReference type="ChEBI" id="CHEBI:16991"/>
    </ligand>
</feature>
<keyword evidence="5 15" id="KW-0227">DNA damage</keyword>
<feature type="active site" description="Schiff-base intermediate with DNA" evidence="15">
    <location>
        <position position="2"/>
    </location>
</feature>